<evidence type="ECO:0000313" key="2">
    <source>
        <dbReference type="Proteomes" id="UP000663859"/>
    </source>
</evidence>
<protein>
    <submittedName>
        <fullName evidence="1">Uncharacterized protein</fullName>
    </submittedName>
</protein>
<dbReference type="EMBL" id="CAJNOB010000021">
    <property type="protein sequence ID" value="CAF0698546.1"/>
    <property type="molecule type" value="Genomic_DNA"/>
</dbReference>
<accession>A0A8J2BNC8</accession>
<name>A0A8J2BNC8_9BACT</name>
<dbReference type="AlphaFoldDB" id="A0A8J2BNC8"/>
<reference evidence="1" key="1">
    <citation type="submission" date="2021-02" db="EMBL/GenBank/DDBJ databases">
        <authorList>
            <person name="Cremers G."/>
            <person name="Picone N."/>
        </authorList>
    </citation>
    <scope>NUCLEOTIDE SEQUENCE</scope>
    <source>
        <strain evidence="1">PQ17</strain>
    </source>
</reference>
<organism evidence="1 2">
    <name type="scientific">Candidatus Methylacidithermus pantelleriae</name>
    <dbReference type="NCBI Taxonomy" id="2744239"/>
    <lineage>
        <taxon>Bacteria</taxon>
        <taxon>Pseudomonadati</taxon>
        <taxon>Verrucomicrobiota</taxon>
        <taxon>Methylacidiphilae</taxon>
        <taxon>Methylacidiphilales</taxon>
        <taxon>Methylacidiphilaceae</taxon>
        <taxon>Candidatus Methylacidithermus</taxon>
    </lineage>
</organism>
<evidence type="ECO:0000313" key="1">
    <source>
        <dbReference type="EMBL" id="CAF0698546.1"/>
    </source>
</evidence>
<proteinExistence type="predicted"/>
<keyword evidence="2" id="KW-1185">Reference proteome</keyword>
<gene>
    <name evidence="1" type="ORF">MPNT_280021</name>
</gene>
<comment type="caution">
    <text evidence="1">The sequence shown here is derived from an EMBL/GenBank/DDBJ whole genome shotgun (WGS) entry which is preliminary data.</text>
</comment>
<sequence>MIVPVPLPHHPKLDFGENPAVNQLRNHLQLQADSPTDLPLLKDDPKSICEIPPFVKP</sequence>
<dbReference type="Proteomes" id="UP000663859">
    <property type="component" value="Unassembled WGS sequence"/>
</dbReference>